<keyword evidence="2" id="KW-0812">Transmembrane</keyword>
<keyword evidence="2" id="KW-1133">Transmembrane helix</keyword>
<feature type="transmembrane region" description="Helical" evidence="2">
    <location>
        <begin position="350"/>
        <end position="368"/>
    </location>
</feature>
<feature type="region of interest" description="Disordered" evidence="1">
    <location>
        <begin position="1"/>
        <end position="23"/>
    </location>
</feature>
<sequence length="584" mass="62148">MVSTAMAAEVQRAETVPPGRRPARSLVPPVAAVLGGTLLIALHALVYSYWLVDDAAITFSYARNVADGLGPVFQPGAEPVEGYSNPAWLALLVIGKWLGLFDHGAIFGIPDYVLFPKGVALLCCVGILVAFYSAARVVSRHPAWVTFGAGALLAAVPSFVIWSFSGLENSLYGLAVAALACGLVRAVARDQTLAWKVAVTAGLLAALAALTRPDGLIYCAVYPLVVLLHFDRGAVLARVRAVGLSLAAFAVPVGAYFLWRKAEFGIWLANTAVSKRQGFPELAFFGRAGLLLAYAGALAVLTLALCVGIALTRSAVLRNAIVTLLVPLALAIVAYALLEPDWMGEYRFATPVWVLAAFVAAVSVGAVLEHAGVRGRIATVGTLVLVMIPAGDGFVAAAQKFRDNPSVPMCGVATRYGRAFNGYADVLGIREGTFVAPDMGGAGMTSRLALVDMVGLVDRRLGALWGQWDMPGIRDYIFDEVKPTFIHSHTVWSDHTGLLADPRMMRDYEVVYTTNYGPETLGRAGLDGDFVRKDAVQSPEKLQAVREYAVRKMRPAEHMSGLSPLGKCGETLSPGQLPWPATPN</sequence>
<organism evidence="3 4">
    <name type="scientific">Actinokineospora iranica</name>
    <dbReference type="NCBI Taxonomy" id="1271860"/>
    <lineage>
        <taxon>Bacteria</taxon>
        <taxon>Bacillati</taxon>
        <taxon>Actinomycetota</taxon>
        <taxon>Actinomycetes</taxon>
        <taxon>Pseudonocardiales</taxon>
        <taxon>Pseudonocardiaceae</taxon>
        <taxon>Actinokineospora</taxon>
    </lineage>
</organism>
<evidence type="ECO:0000313" key="4">
    <source>
        <dbReference type="Proteomes" id="UP000199501"/>
    </source>
</evidence>
<accession>A0A1G6PER9</accession>
<evidence type="ECO:0000313" key="3">
    <source>
        <dbReference type="EMBL" id="SDC77937.1"/>
    </source>
</evidence>
<feature type="transmembrane region" description="Helical" evidence="2">
    <location>
        <begin position="215"/>
        <end position="230"/>
    </location>
</feature>
<feature type="transmembrane region" description="Helical" evidence="2">
    <location>
        <begin position="242"/>
        <end position="259"/>
    </location>
</feature>
<evidence type="ECO:0000256" key="2">
    <source>
        <dbReference type="SAM" id="Phobius"/>
    </source>
</evidence>
<feature type="transmembrane region" description="Helical" evidence="2">
    <location>
        <begin position="170"/>
        <end position="188"/>
    </location>
</feature>
<keyword evidence="2" id="KW-0472">Membrane</keyword>
<proteinExistence type="predicted"/>
<feature type="transmembrane region" description="Helical" evidence="2">
    <location>
        <begin position="30"/>
        <end position="50"/>
    </location>
</feature>
<reference evidence="4" key="1">
    <citation type="submission" date="2016-10" db="EMBL/GenBank/DDBJ databases">
        <authorList>
            <person name="Varghese N."/>
            <person name="Submissions S."/>
        </authorList>
    </citation>
    <scope>NUCLEOTIDE SEQUENCE [LARGE SCALE GENOMIC DNA]</scope>
    <source>
        <strain evidence="4">IBRC-M 10403</strain>
    </source>
</reference>
<feature type="transmembrane region" description="Helical" evidence="2">
    <location>
        <begin position="112"/>
        <end position="132"/>
    </location>
</feature>
<dbReference type="STRING" id="1271860.SAMN05216174_104234"/>
<keyword evidence="4" id="KW-1185">Reference proteome</keyword>
<feature type="transmembrane region" description="Helical" evidence="2">
    <location>
        <begin position="291"/>
        <end position="312"/>
    </location>
</feature>
<feature type="transmembrane region" description="Helical" evidence="2">
    <location>
        <begin position="380"/>
        <end position="398"/>
    </location>
</feature>
<dbReference type="Proteomes" id="UP000199501">
    <property type="component" value="Unassembled WGS sequence"/>
</dbReference>
<feature type="region of interest" description="Disordered" evidence="1">
    <location>
        <begin position="560"/>
        <end position="584"/>
    </location>
</feature>
<feature type="transmembrane region" description="Helical" evidence="2">
    <location>
        <begin position="144"/>
        <end position="164"/>
    </location>
</feature>
<feature type="transmembrane region" description="Helical" evidence="2">
    <location>
        <begin position="319"/>
        <end position="338"/>
    </location>
</feature>
<evidence type="ECO:0008006" key="5">
    <source>
        <dbReference type="Google" id="ProtNLM"/>
    </source>
</evidence>
<gene>
    <name evidence="3" type="ORF">SAMN05216174_104234</name>
</gene>
<dbReference type="AlphaFoldDB" id="A0A1G6PER9"/>
<protein>
    <recommendedName>
        <fullName evidence="5">4-amino-4-deoxy-L-arabinose transferase</fullName>
    </recommendedName>
</protein>
<name>A0A1G6PER9_9PSEU</name>
<evidence type="ECO:0000256" key="1">
    <source>
        <dbReference type="SAM" id="MobiDB-lite"/>
    </source>
</evidence>
<dbReference type="EMBL" id="FMZZ01000004">
    <property type="protein sequence ID" value="SDC77937.1"/>
    <property type="molecule type" value="Genomic_DNA"/>
</dbReference>